<gene>
    <name evidence="2" type="ORF">CPARA_2gp188</name>
</gene>
<comment type="subcellular location">
    <subcellularLocation>
        <location evidence="1">Nucleus</location>
    </subcellularLocation>
</comment>
<dbReference type="Proteomes" id="UP000243423">
    <property type="component" value="Nucleomorph 2"/>
</dbReference>
<evidence type="ECO:0000313" key="3">
    <source>
        <dbReference type="Proteomes" id="UP000243423"/>
    </source>
</evidence>
<evidence type="ECO:0000256" key="1">
    <source>
        <dbReference type="RuleBase" id="RU367076"/>
    </source>
</evidence>
<keyword evidence="1" id="KW-0539">Nucleus</keyword>
<dbReference type="GO" id="GO:0005666">
    <property type="term" value="C:RNA polymerase III complex"/>
    <property type="evidence" value="ECO:0007669"/>
    <property type="project" value="UniProtKB-UniRule"/>
</dbReference>
<evidence type="ECO:0000313" key="2">
    <source>
        <dbReference type="EMBL" id="AEA38846.1"/>
    </source>
</evidence>
<comment type="function">
    <text evidence="1">DNA-dependent RNA polymerase catalyzes the transcription of DNA into RNA using the four ribonucleoside triphosphates as substrates. Specific core component of RNA polymerase III which synthesizes small RNAs, such as 5S rRNA and tRNAs.</text>
</comment>
<dbReference type="AlphaFoldDB" id="F2HHQ0"/>
<name>F2HHQ0_9CRYP</name>
<protein>
    <recommendedName>
        <fullName evidence="1">DNA-directed RNA polymerase III subunit RPC3</fullName>
        <shortName evidence="1">RNA polymerase III subunit C3</shortName>
    </recommendedName>
</protein>
<sequence length="430" mass="51787">MPNDIIIDLAVEKIRVDFGNVSATLFQVLIIQNGCDILEINKIIPSLEYKLIRYILFRLFNHDVIFFKKKNSKINHQETNFVSLKFYPNVYISILRIRFPRFLSIIEKEYGNISRCIIKKFLEYGRMNLVSLLKKIISFNLKKTTVIENCLINLVRDNFFKQITCSHAFQRSNLNKIQKPVYQNESNYLWKICYPKMMLFMKLDLVICVVEEIFCYEIKMAIRCCFCKNIGNNFDAISLDCFSLDSLVDYTEEISDVMFKAELPFIQIIENCCSDQFILFIRNCTCKPRFNVVLDFLRKNLIENLIENRFGYKFFKIFKFFFSSKLSNQIEFIEEYSIYKTITRKFFYQMYRLNFLFLEEKNKYRISANINSNVLWKLNVINLIDRFFFETSKTIYNLLIRKQELSFLFKKIRKIKNFQKKYSFFFIQTC</sequence>
<dbReference type="RefSeq" id="XP_003239744.1">
    <property type="nucleotide sequence ID" value="XM_003239696.1"/>
</dbReference>
<reference evidence="2 3" key="1">
    <citation type="journal article" date="2011" name="Genome Biol. Evol.">
        <title>Complete nucleomorph genome sequence of the nonphotosynthetic alga Cryptomonas paramecium reveals a core nucleomorph gene set.</title>
        <authorList>
            <person name="Tanifuji G."/>
            <person name="Onodera N.T."/>
            <person name="Wheeler T.J."/>
            <person name="Dlutek M."/>
            <person name="Donaher N."/>
            <person name="Archibald J.M."/>
        </authorList>
    </citation>
    <scope>NUCLEOTIDE SEQUENCE [LARGE SCALE GENOMIC DNA]</scope>
    <source>
        <strain evidence="2 3">CCAP977/2A</strain>
    </source>
</reference>
<accession>F2HHQ0</accession>
<dbReference type="PANTHER" id="PTHR12949">
    <property type="entry name" value="RNA POLYMERASE III DNA DIRECTED -RELATED"/>
    <property type="match status" value="1"/>
</dbReference>
<dbReference type="PANTHER" id="PTHR12949:SF0">
    <property type="entry name" value="DNA-DIRECTED RNA POLYMERASE III SUBUNIT RPC3"/>
    <property type="match status" value="1"/>
</dbReference>
<dbReference type="InterPro" id="IPR036388">
    <property type="entry name" value="WH-like_DNA-bd_sf"/>
</dbReference>
<geneLocation type="nucleomorph" evidence="2"/>
<organism evidence="2 3">
    <name type="scientific">Cryptomonas paramaecium</name>
    <dbReference type="NCBI Taxonomy" id="2898"/>
    <lineage>
        <taxon>Eukaryota</taxon>
        <taxon>Cryptophyceae</taxon>
        <taxon>Cryptomonadales</taxon>
        <taxon>Cryptomonadaceae</taxon>
        <taxon>Cryptomonas</taxon>
    </lineage>
</organism>
<comment type="similarity">
    <text evidence="1">Belongs to the eukaryotic RPC3/POLR3C RNA polymerase subunit family.</text>
</comment>
<proteinExistence type="inferred from homology"/>
<dbReference type="Gene3D" id="1.10.10.10">
    <property type="entry name" value="Winged helix-like DNA-binding domain superfamily/Winged helix DNA-binding domain"/>
    <property type="match status" value="2"/>
</dbReference>
<dbReference type="EMBL" id="CP002173">
    <property type="protein sequence ID" value="AEA38846.1"/>
    <property type="molecule type" value="Genomic_DNA"/>
</dbReference>
<dbReference type="InterPro" id="IPR039748">
    <property type="entry name" value="RPC3"/>
</dbReference>
<dbReference type="GO" id="GO:0003697">
    <property type="term" value="F:single-stranded DNA binding"/>
    <property type="evidence" value="ECO:0007669"/>
    <property type="project" value="UniProtKB-UniRule"/>
</dbReference>
<dbReference type="GeneID" id="10447251"/>
<keyword evidence="1" id="KW-0804">Transcription</keyword>
<keyword evidence="2" id="KW-0542">Nucleomorph</keyword>
<comment type="subunit">
    <text evidence="1">Component of the RNA polymerase III (Pol III) complex consisting of 17 subunits.</text>
</comment>
<keyword evidence="1" id="KW-0240">DNA-directed RNA polymerase</keyword>